<dbReference type="SUPFAM" id="SSF53474">
    <property type="entry name" value="alpha/beta-Hydrolases"/>
    <property type="match status" value="1"/>
</dbReference>
<evidence type="ECO:0000313" key="3">
    <source>
        <dbReference type="EMBL" id="MFB9991497.1"/>
    </source>
</evidence>
<keyword evidence="1" id="KW-0808">Transferase</keyword>
<keyword evidence="4" id="KW-1185">Reference proteome</keyword>
<accession>A0ABV6AVH7</accession>
<dbReference type="EMBL" id="JBHLYR010000016">
    <property type="protein sequence ID" value="MFB9991497.1"/>
    <property type="molecule type" value="Genomic_DNA"/>
</dbReference>
<name>A0ABV6AVH7_9DEIO</name>
<evidence type="ECO:0000313" key="4">
    <source>
        <dbReference type="Proteomes" id="UP001589733"/>
    </source>
</evidence>
<dbReference type="RefSeq" id="WP_380006613.1">
    <property type="nucleotide sequence ID" value="NZ_JBHLYR010000016.1"/>
</dbReference>
<dbReference type="PANTHER" id="PTHR32268:SF11">
    <property type="entry name" value="HOMOSERINE O-ACETYLTRANSFERASE"/>
    <property type="match status" value="1"/>
</dbReference>
<dbReference type="PANTHER" id="PTHR32268">
    <property type="entry name" value="HOMOSERINE O-ACETYLTRANSFERASE"/>
    <property type="match status" value="1"/>
</dbReference>
<dbReference type="Proteomes" id="UP001589733">
    <property type="component" value="Unassembled WGS sequence"/>
</dbReference>
<evidence type="ECO:0000256" key="1">
    <source>
        <dbReference type="ARBA" id="ARBA00022679"/>
    </source>
</evidence>
<dbReference type="InterPro" id="IPR008220">
    <property type="entry name" value="HAT_MetX-like"/>
</dbReference>
<keyword evidence="3" id="KW-0378">Hydrolase</keyword>
<evidence type="ECO:0000259" key="2">
    <source>
        <dbReference type="Pfam" id="PF00561"/>
    </source>
</evidence>
<dbReference type="PIRSF" id="PIRSF000443">
    <property type="entry name" value="Homoser_Ac_trans"/>
    <property type="match status" value="1"/>
</dbReference>
<protein>
    <submittedName>
        <fullName evidence="3">Alpha/beta fold hydrolase</fullName>
    </submittedName>
</protein>
<dbReference type="Gene3D" id="3.40.50.1820">
    <property type="entry name" value="alpha/beta hydrolase"/>
    <property type="match status" value="2"/>
</dbReference>
<dbReference type="InterPro" id="IPR029058">
    <property type="entry name" value="AB_hydrolase_fold"/>
</dbReference>
<sequence length="373" mass="40002">MRKDEGEAGEGGADVQSGVLETVALIAGTEAPAVAVRLGWQAWGQLNAARDNAVLVCHYYTGTMRAAGRSPDGTPGWWSALIGPGEAVDTNRFFVICMNTLSNVQAHEDAVITTGPETLHPDGTRWGERFPAWDFADLHALQLDLMHTLGVPRWHAVIGPSFGGMQALQWAARTPELAVRVAAVAASPQAGVALRGVFGPLMRELAPTGGLDAALRLISFFGLGADGLHHLFQHTDFDAYLRSRAQTASLSHILDLARVVQTHQIRGQSQDLFARWQESGLRVLTVNISGDQFFPAAEMRTFAQASQSAGVAHHHLEYASACGHLGCVQETLPFAAALRGLLHDQAFSPAHAASTGTDQEPLAKRWTDLDSVL</sequence>
<comment type="caution">
    <text evidence="3">The sequence shown here is derived from an EMBL/GenBank/DDBJ whole genome shotgun (WGS) entry which is preliminary data.</text>
</comment>
<gene>
    <name evidence="3" type="ORF">ACFFLM_05880</name>
</gene>
<reference evidence="3 4" key="1">
    <citation type="submission" date="2024-09" db="EMBL/GenBank/DDBJ databases">
        <authorList>
            <person name="Sun Q."/>
            <person name="Mori K."/>
        </authorList>
    </citation>
    <scope>NUCLEOTIDE SEQUENCE [LARGE SCALE GENOMIC DNA]</scope>
    <source>
        <strain evidence="3 4">JCM 13503</strain>
    </source>
</reference>
<dbReference type="GO" id="GO:0016787">
    <property type="term" value="F:hydrolase activity"/>
    <property type="evidence" value="ECO:0007669"/>
    <property type="project" value="UniProtKB-KW"/>
</dbReference>
<feature type="domain" description="AB hydrolase-1" evidence="2">
    <location>
        <begin position="76"/>
        <end position="327"/>
    </location>
</feature>
<proteinExistence type="predicted"/>
<dbReference type="InterPro" id="IPR000073">
    <property type="entry name" value="AB_hydrolase_1"/>
</dbReference>
<dbReference type="Gene3D" id="1.10.1740.110">
    <property type="match status" value="1"/>
</dbReference>
<organism evidence="3 4">
    <name type="scientific">Deinococcus oregonensis</name>
    <dbReference type="NCBI Taxonomy" id="1805970"/>
    <lineage>
        <taxon>Bacteria</taxon>
        <taxon>Thermotogati</taxon>
        <taxon>Deinococcota</taxon>
        <taxon>Deinococci</taxon>
        <taxon>Deinococcales</taxon>
        <taxon>Deinococcaceae</taxon>
        <taxon>Deinococcus</taxon>
    </lineage>
</organism>
<dbReference type="Pfam" id="PF00561">
    <property type="entry name" value="Abhydrolase_1"/>
    <property type="match status" value="1"/>
</dbReference>